<dbReference type="PANTHER" id="PTHR34309:SF10">
    <property type="entry name" value="SLR1406 PROTEIN"/>
    <property type="match status" value="1"/>
</dbReference>
<reference evidence="1 2" key="1">
    <citation type="journal article" date="2019" name="Environ. Microbiol.">
        <title>Species interactions and distinct microbial communities in high Arctic permafrost affected cryosols are associated with the CH4 and CO2 gas fluxes.</title>
        <authorList>
            <person name="Altshuler I."/>
            <person name="Hamel J."/>
            <person name="Turney S."/>
            <person name="Magnuson E."/>
            <person name="Levesque R."/>
            <person name="Greer C."/>
            <person name="Whyte L.G."/>
        </authorList>
    </citation>
    <scope>NUCLEOTIDE SEQUENCE [LARGE SCALE GENOMIC DNA]</scope>
    <source>
        <strain evidence="1 2">E6.1</strain>
    </source>
</reference>
<accession>A0A502FAF4</accession>
<dbReference type="Pfam" id="PF03928">
    <property type="entry name" value="HbpS-like"/>
    <property type="match status" value="1"/>
</dbReference>
<dbReference type="Proteomes" id="UP000319931">
    <property type="component" value="Unassembled WGS sequence"/>
</dbReference>
<dbReference type="InterPro" id="IPR052517">
    <property type="entry name" value="GlcG_carb_metab_protein"/>
</dbReference>
<dbReference type="AlphaFoldDB" id="A0A502FAF4"/>
<dbReference type="InterPro" id="IPR038084">
    <property type="entry name" value="PduO/GlcC-like_sf"/>
</dbReference>
<evidence type="ECO:0000313" key="2">
    <source>
        <dbReference type="Proteomes" id="UP000319931"/>
    </source>
</evidence>
<dbReference type="SUPFAM" id="SSF143744">
    <property type="entry name" value="GlcG-like"/>
    <property type="match status" value="1"/>
</dbReference>
<organism evidence="1 2">
    <name type="scientific">Sphingomonas glacialis</name>
    <dbReference type="NCBI Taxonomy" id="658225"/>
    <lineage>
        <taxon>Bacteria</taxon>
        <taxon>Pseudomonadati</taxon>
        <taxon>Pseudomonadota</taxon>
        <taxon>Alphaproteobacteria</taxon>
        <taxon>Sphingomonadales</taxon>
        <taxon>Sphingomonadaceae</taxon>
        <taxon>Sphingomonas</taxon>
    </lineage>
</organism>
<gene>
    <name evidence="1" type="ORF">EAH76_23590</name>
</gene>
<sequence>MPLPSCAGSRSKPKQGSIRYDRFGRHDVTLTLAEAQAMAAAVQDAATTRALQPLAIVVLDAGSHDLVVLRSERAGFYRVEIARAKATSCLGMGLDGAELADRAKAAPAFYAALAATMSGGMLPMPGGVLLRDATGMVVGAVGVSGDTGANDDLAIRDGLTAVRQTS</sequence>
<name>A0A502FAF4_9SPHN</name>
<keyword evidence="2" id="KW-1185">Reference proteome</keyword>
<proteinExistence type="predicted"/>
<dbReference type="Gene3D" id="3.30.450.150">
    <property type="entry name" value="Haem-degrading domain"/>
    <property type="match status" value="1"/>
</dbReference>
<dbReference type="EMBL" id="RCZC01000015">
    <property type="protein sequence ID" value="TPG46398.1"/>
    <property type="molecule type" value="Genomic_DNA"/>
</dbReference>
<dbReference type="OrthoDB" id="9815788at2"/>
<dbReference type="InterPro" id="IPR005624">
    <property type="entry name" value="PduO/GlcC-like"/>
</dbReference>
<protein>
    <submittedName>
        <fullName evidence="1">Heme-binding protein</fullName>
    </submittedName>
</protein>
<evidence type="ECO:0000313" key="1">
    <source>
        <dbReference type="EMBL" id="TPG46398.1"/>
    </source>
</evidence>
<dbReference type="PANTHER" id="PTHR34309">
    <property type="entry name" value="SLR1406 PROTEIN"/>
    <property type="match status" value="1"/>
</dbReference>
<comment type="caution">
    <text evidence="1">The sequence shown here is derived from an EMBL/GenBank/DDBJ whole genome shotgun (WGS) entry which is preliminary data.</text>
</comment>